<evidence type="ECO:0000256" key="3">
    <source>
        <dbReference type="ARBA" id="ARBA00022679"/>
    </source>
</evidence>
<accession>A0A1H5E622</accession>
<evidence type="ECO:0000256" key="2">
    <source>
        <dbReference type="ARBA" id="ARBA00022527"/>
    </source>
</evidence>
<dbReference type="PANTHER" id="PTHR24363:SF0">
    <property type="entry name" value="SERINE_THREONINE KINASE LIKE DOMAIN CONTAINING 1"/>
    <property type="match status" value="1"/>
</dbReference>
<keyword evidence="4" id="KW-0547">Nucleotide-binding</keyword>
<evidence type="ECO:0000313" key="10">
    <source>
        <dbReference type="EMBL" id="SED86577.1"/>
    </source>
</evidence>
<dbReference type="GO" id="GO:0004674">
    <property type="term" value="F:protein serine/threonine kinase activity"/>
    <property type="evidence" value="ECO:0007669"/>
    <property type="project" value="UniProtKB-KW"/>
</dbReference>
<comment type="catalytic activity">
    <reaction evidence="7">
        <text>L-threonyl-[protein] + ATP = O-phospho-L-threonyl-[protein] + ADP + H(+)</text>
        <dbReference type="Rhea" id="RHEA:46608"/>
        <dbReference type="Rhea" id="RHEA-COMP:11060"/>
        <dbReference type="Rhea" id="RHEA-COMP:11605"/>
        <dbReference type="ChEBI" id="CHEBI:15378"/>
        <dbReference type="ChEBI" id="CHEBI:30013"/>
        <dbReference type="ChEBI" id="CHEBI:30616"/>
        <dbReference type="ChEBI" id="CHEBI:61977"/>
        <dbReference type="ChEBI" id="CHEBI:456216"/>
        <dbReference type="EC" id="2.7.11.1"/>
    </reaction>
</comment>
<name>A0A1H5E622_9ACTN</name>
<gene>
    <name evidence="10" type="ORF">SAMN04490357_6115</name>
</gene>
<dbReference type="PANTHER" id="PTHR24363">
    <property type="entry name" value="SERINE/THREONINE PROTEIN KINASE"/>
    <property type="match status" value="1"/>
</dbReference>
<dbReference type="Gene3D" id="1.10.510.10">
    <property type="entry name" value="Transferase(Phosphotransferase) domain 1"/>
    <property type="match status" value="1"/>
</dbReference>
<dbReference type="PROSITE" id="PS50011">
    <property type="entry name" value="PROTEIN_KINASE_DOM"/>
    <property type="match status" value="1"/>
</dbReference>
<evidence type="ECO:0000256" key="1">
    <source>
        <dbReference type="ARBA" id="ARBA00012513"/>
    </source>
</evidence>
<reference evidence="10 11" key="1">
    <citation type="submission" date="2016-10" db="EMBL/GenBank/DDBJ databases">
        <authorList>
            <person name="de Groot N.N."/>
        </authorList>
    </citation>
    <scope>NUCLEOTIDE SEQUENCE [LARGE SCALE GENOMIC DNA]</scope>
    <source>
        <strain evidence="10 11">DSM 40306</strain>
    </source>
</reference>
<dbReference type="GO" id="GO:0005524">
    <property type="term" value="F:ATP binding"/>
    <property type="evidence" value="ECO:0007669"/>
    <property type="project" value="UniProtKB-KW"/>
</dbReference>
<dbReference type="InterPro" id="IPR011009">
    <property type="entry name" value="Kinase-like_dom_sf"/>
</dbReference>
<evidence type="ECO:0000259" key="9">
    <source>
        <dbReference type="PROSITE" id="PS50011"/>
    </source>
</evidence>
<proteinExistence type="predicted"/>
<dbReference type="SUPFAM" id="SSF56112">
    <property type="entry name" value="Protein kinase-like (PK-like)"/>
    <property type="match status" value="1"/>
</dbReference>
<dbReference type="EMBL" id="FNTD01000004">
    <property type="protein sequence ID" value="SED86577.1"/>
    <property type="molecule type" value="Genomic_DNA"/>
</dbReference>
<dbReference type="Proteomes" id="UP000182375">
    <property type="component" value="Unassembled WGS sequence"/>
</dbReference>
<dbReference type="InterPro" id="IPR031636">
    <property type="entry name" value="PknG_TPR"/>
</dbReference>
<dbReference type="SMART" id="SM00220">
    <property type="entry name" value="S_TKc"/>
    <property type="match status" value="1"/>
</dbReference>
<evidence type="ECO:0000256" key="5">
    <source>
        <dbReference type="ARBA" id="ARBA00022777"/>
    </source>
</evidence>
<dbReference type="Gene3D" id="3.30.200.20">
    <property type="entry name" value="Phosphorylase Kinase, domain 1"/>
    <property type="match status" value="1"/>
</dbReference>
<evidence type="ECO:0000313" key="11">
    <source>
        <dbReference type="Proteomes" id="UP000182375"/>
    </source>
</evidence>
<dbReference type="RefSeq" id="WP_074994041.1">
    <property type="nucleotide sequence ID" value="NZ_FNTD01000004.1"/>
</dbReference>
<evidence type="ECO:0000256" key="4">
    <source>
        <dbReference type="ARBA" id="ARBA00022741"/>
    </source>
</evidence>
<dbReference type="Pfam" id="PF16918">
    <property type="entry name" value="PknG_TPR"/>
    <property type="match status" value="1"/>
</dbReference>
<keyword evidence="6" id="KW-0067">ATP-binding</keyword>
<evidence type="ECO:0000256" key="7">
    <source>
        <dbReference type="ARBA" id="ARBA00047899"/>
    </source>
</evidence>
<organism evidence="10 11">
    <name type="scientific">Streptomyces misionensis</name>
    <dbReference type="NCBI Taxonomy" id="67331"/>
    <lineage>
        <taxon>Bacteria</taxon>
        <taxon>Bacillati</taxon>
        <taxon>Actinomycetota</taxon>
        <taxon>Actinomycetes</taxon>
        <taxon>Kitasatosporales</taxon>
        <taxon>Streptomycetaceae</taxon>
        <taxon>Streptomyces</taxon>
    </lineage>
</organism>
<dbReference type="InterPro" id="IPR031634">
    <property type="entry name" value="PknG_rubred"/>
</dbReference>
<feature type="domain" description="Protein kinase" evidence="9">
    <location>
        <begin position="142"/>
        <end position="423"/>
    </location>
</feature>
<evidence type="ECO:0000256" key="6">
    <source>
        <dbReference type="ARBA" id="ARBA00022840"/>
    </source>
</evidence>
<dbReference type="InterPro" id="IPR000719">
    <property type="entry name" value="Prot_kinase_dom"/>
</dbReference>
<dbReference type="Pfam" id="PF00069">
    <property type="entry name" value="Pkinase"/>
    <property type="match status" value="1"/>
</dbReference>
<dbReference type="Pfam" id="PF16919">
    <property type="entry name" value="PknG_rubred"/>
    <property type="match status" value="1"/>
</dbReference>
<evidence type="ECO:0000256" key="8">
    <source>
        <dbReference type="ARBA" id="ARBA00048679"/>
    </source>
</evidence>
<dbReference type="GeneID" id="95515172"/>
<dbReference type="EC" id="2.7.11.1" evidence="1"/>
<keyword evidence="3" id="KW-0808">Transferase</keyword>
<keyword evidence="2 10" id="KW-0723">Serine/threonine-protein kinase</keyword>
<dbReference type="Gene3D" id="1.25.40.10">
    <property type="entry name" value="Tetratricopeptide repeat domain"/>
    <property type="match status" value="1"/>
</dbReference>
<sequence>MTSCVRPGCAGRIMDTGYCDTCGHRHVEPHSAPPRAGRAATAPVVTEESPGPATVHAVAGVGELDQHGLVVLPEVPEPDDVLVADPSPPTGGRRCDGGDCSMIVGVGYGGQPARATGRCPRCGTPYSFLPQLTRGELVADHYRVLGCLAHGGLGWIHLAEDTRAEGHRVVLKSQINAGGALARRTAVEERRSLTDLHHPDIVRIITYAEHRAAGAEPPTGYLVMDYIGGRSLQQLFDADDIERVFHGRPRLDHVLTYGCKILGALEYMHERGLLYCDMKPANVIHFGRAVKVIDLGAVRAIGDRASAYMYTATFAPPKEEIDRRGWHIDSDLYTVGMTLQALARATEPARGLAPDSFRRLIARATHPEPRARFRSAAEMSRQLWEVLREFRSLQFGEQLPESSTRFRATGASLDAGLGAIPALDHWTARPAGHPAELDVSPPSPAEVAGALPEPVPDPADGAALLLDTFSPDTPDRVARQWPRESRYGTPETALWLCRAYLRRGERDEAAGWLAEAETQLGERAAAHDWRIAWHRGVLHLSRGEVELAGARFDAVYRALPGEYVPKLALGHCAEHGGRTARAMRFYEAVWKRDFAHTAAAFGLARGHLAGGDRDAAVRVLDDVPATSRHHDAARVAAVRIRAGLLHGRPPTPADLADAARRLPELRLDGGARDGESRARLVAEVRENALHGRALGRPAGDLLGPGDEHGLRTLLEHSFRQLAAQARTAGEHGRLLDLAHAVRPLTTF</sequence>
<dbReference type="AlphaFoldDB" id="A0A1H5E622"/>
<dbReference type="InterPro" id="IPR011990">
    <property type="entry name" value="TPR-like_helical_dom_sf"/>
</dbReference>
<dbReference type="SUPFAM" id="SSF48452">
    <property type="entry name" value="TPR-like"/>
    <property type="match status" value="1"/>
</dbReference>
<keyword evidence="5 10" id="KW-0418">Kinase</keyword>
<protein>
    <recommendedName>
        <fullName evidence="1">non-specific serine/threonine protein kinase</fullName>
        <ecNumber evidence="1">2.7.11.1</ecNumber>
    </recommendedName>
</protein>
<comment type="catalytic activity">
    <reaction evidence="8">
        <text>L-seryl-[protein] + ATP = O-phospho-L-seryl-[protein] + ADP + H(+)</text>
        <dbReference type="Rhea" id="RHEA:17989"/>
        <dbReference type="Rhea" id="RHEA-COMP:9863"/>
        <dbReference type="Rhea" id="RHEA-COMP:11604"/>
        <dbReference type="ChEBI" id="CHEBI:15378"/>
        <dbReference type="ChEBI" id="CHEBI:29999"/>
        <dbReference type="ChEBI" id="CHEBI:30616"/>
        <dbReference type="ChEBI" id="CHEBI:83421"/>
        <dbReference type="ChEBI" id="CHEBI:456216"/>
        <dbReference type="EC" id="2.7.11.1"/>
    </reaction>
</comment>
<dbReference type="STRING" id="67331.SAMN04490357_6115"/>